<dbReference type="Pfam" id="PF00107">
    <property type="entry name" value="ADH_zinc_N"/>
    <property type="match status" value="1"/>
</dbReference>
<evidence type="ECO:0000313" key="8">
    <source>
        <dbReference type="EMBL" id="GAD49814.1"/>
    </source>
</evidence>
<sequence>MRALIYEGKGKVRYTDQLTVREPARGEVLVRIVASGICHSDISVLDGTIDWPAPAVLGHEGAGIIEKVGPDVTSLAPGDHVALHTLAYCGHCAHCESGHPTRCRETLGNRTEPFSLDGVPVSNFAATSTFAEYIVVKQQQAIRIDPDIPLDVVCVIGCGVLTGVGSVINRAKVAPGDTAAVFGAGGVGLNVIQGLRLAGASRIIAVDLMASREENARKFGATDFIDASQDDVPARIRELLADPVKPATGGADWSFECAGSVAALKNAVASLAWGGNCVIVGMPSFDATVELPVFPLLSVDRGVLGARYGSSRPHRDIPAYLALYANGALMLDELVTHRYRLEDFEQAFHDLETGKLARGVFVF</sequence>
<reference evidence="8 9" key="1">
    <citation type="submission" date="2013-09" db="EMBL/GenBank/DDBJ databases">
        <title>Whole genome shotgun sequence of Novosphingobium tardaugens NBRC 16725.</title>
        <authorList>
            <person name="Isaki S."/>
            <person name="Hosoyama A."/>
            <person name="Tsuchikane K."/>
            <person name="Katsumata H."/>
            <person name="Ando Y."/>
            <person name="Yamazaki S."/>
            <person name="Fujita N."/>
        </authorList>
    </citation>
    <scope>NUCLEOTIDE SEQUENCE [LARGE SCALE GENOMIC DNA]</scope>
    <source>
        <strain evidence="8 9">NBRC 16725</strain>
    </source>
</reference>
<keyword evidence="4" id="KW-0560">Oxidoreductase</keyword>
<dbReference type="InterPro" id="IPR013149">
    <property type="entry name" value="ADH-like_C"/>
</dbReference>
<feature type="domain" description="Enoyl reductase (ER)" evidence="7">
    <location>
        <begin position="8"/>
        <end position="361"/>
    </location>
</feature>
<comment type="similarity">
    <text evidence="6">Belongs to the zinc-containing alcohol dehydrogenase family.</text>
</comment>
<comment type="caution">
    <text evidence="8">The sequence shown here is derived from an EMBL/GenBank/DDBJ whole genome shotgun (WGS) entry which is preliminary data.</text>
</comment>
<dbReference type="GO" id="GO:0046294">
    <property type="term" value="P:formaldehyde catabolic process"/>
    <property type="evidence" value="ECO:0007669"/>
    <property type="project" value="TreeGrafter"/>
</dbReference>
<dbReference type="InterPro" id="IPR011032">
    <property type="entry name" value="GroES-like_sf"/>
</dbReference>
<evidence type="ECO:0000256" key="5">
    <source>
        <dbReference type="ARBA" id="ARBA00023027"/>
    </source>
</evidence>
<dbReference type="PANTHER" id="PTHR43880">
    <property type="entry name" value="ALCOHOL DEHYDROGENASE"/>
    <property type="match status" value="1"/>
</dbReference>
<dbReference type="Gene3D" id="3.40.50.720">
    <property type="entry name" value="NAD(P)-binding Rossmann-like Domain"/>
    <property type="match status" value="1"/>
</dbReference>
<keyword evidence="3 6" id="KW-0862">Zinc</keyword>
<dbReference type="Proteomes" id="UP000016568">
    <property type="component" value="Unassembled WGS sequence"/>
</dbReference>
<dbReference type="KEGG" id="ntd:EGO55_18120"/>
<dbReference type="GO" id="GO:0008270">
    <property type="term" value="F:zinc ion binding"/>
    <property type="evidence" value="ECO:0007669"/>
    <property type="project" value="InterPro"/>
</dbReference>
<keyword evidence="5" id="KW-0520">NAD</keyword>
<evidence type="ECO:0000256" key="4">
    <source>
        <dbReference type="ARBA" id="ARBA00023002"/>
    </source>
</evidence>
<evidence type="ECO:0000256" key="3">
    <source>
        <dbReference type="ARBA" id="ARBA00022833"/>
    </source>
</evidence>
<dbReference type="GO" id="GO:0051903">
    <property type="term" value="F:S-(hydroxymethyl)glutathione dehydrogenase [NAD(P)+] activity"/>
    <property type="evidence" value="ECO:0007669"/>
    <property type="project" value="TreeGrafter"/>
</dbReference>
<dbReference type="InterPro" id="IPR002328">
    <property type="entry name" value="ADH_Zn_CS"/>
</dbReference>
<dbReference type="SUPFAM" id="SSF51735">
    <property type="entry name" value="NAD(P)-binding Rossmann-fold domains"/>
    <property type="match status" value="1"/>
</dbReference>
<dbReference type="InterPro" id="IPR013154">
    <property type="entry name" value="ADH-like_N"/>
</dbReference>
<dbReference type="SMART" id="SM00829">
    <property type="entry name" value="PKS_ER"/>
    <property type="match status" value="1"/>
</dbReference>
<comment type="cofactor">
    <cofactor evidence="1 6">
        <name>Zn(2+)</name>
        <dbReference type="ChEBI" id="CHEBI:29105"/>
    </cofactor>
</comment>
<dbReference type="SUPFAM" id="SSF50129">
    <property type="entry name" value="GroES-like"/>
    <property type="match status" value="1"/>
</dbReference>
<dbReference type="EMBL" id="BASZ01000006">
    <property type="protein sequence ID" value="GAD49814.1"/>
    <property type="molecule type" value="Genomic_DNA"/>
</dbReference>
<evidence type="ECO:0000256" key="6">
    <source>
        <dbReference type="RuleBase" id="RU361277"/>
    </source>
</evidence>
<dbReference type="eggNOG" id="COG1062">
    <property type="taxonomic scope" value="Bacteria"/>
</dbReference>
<dbReference type="RefSeq" id="WP_021690719.1">
    <property type="nucleotide sequence ID" value="NZ_BASZ01000006.1"/>
</dbReference>
<protein>
    <submittedName>
        <fullName evidence="8">Putative zinc-containing alcohol dehydrogenase</fullName>
    </submittedName>
</protein>
<gene>
    <name evidence="8" type="ORF">NT2_06_02540</name>
</gene>
<dbReference type="Gene3D" id="3.90.180.10">
    <property type="entry name" value="Medium-chain alcohol dehydrogenases, catalytic domain"/>
    <property type="match status" value="1"/>
</dbReference>
<keyword evidence="9" id="KW-1185">Reference proteome</keyword>
<evidence type="ECO:0000259" key="7">
    <source>
        <dbReference type="SMART" id="SM00829"/>
    </source>
</evidence>
<proteinExistence type="inferred from homology"/>
<keyword evidence="2 6" id="KW-0479">Metal-binding</keyword>
<dbReference type="PANTHER" id="PTHR43880:SF12">
    <property type="entry name" value="ALCOHOL DEHYDROGENASE CLASS-3"/>
    <property type="match status" value="1"/>
</dbReference>
<dbReference type="GO" id="GO:0005829">
    <property type="term" value="C:cytosol"/>
    <property type="evidence" value="ECO:0007669"/>
    <property type="project" value="TreeGrafter"/>
</dbReference>
<dbReference type="CDD" id="cd08279">
    <property type="entry name" value="Zn_ADH_class_III"/>
    <property type="match status" value="1"/>
</dbReference>
<dbReference type="InterPro" id="IPR020843">
    <property type="entry name" value="ER"/>
</dbReference>
<organism evidence="8 9">
    <name type="scientific">Caenibius tardaugens NBRC 16725</name>
    <dbReference type="NCBI Taxonomy" id="1219035"/>
    <lineage>
        <taxon>Bacteria</taxon>
        <taxon>Pseudomonadati</taxon>
        <taxon>Pseudomonadota</taxon>
        <taxon>Alphaproteobacteria</taxon>
        <taxon>Sphingomonadales</taxon>
        <taxon>Erythrobacteraceae</taxon>
        <taxon>Caenibius</taxon>
    </lineage>
</organism>
<evidence type="ECO:0000256" key="1">
    <source>
        <dbReference type="ARBA" id="ARBA00001947"/>
    </source>
</evidence>
<dbReference type="AlphaFoldDB" id="U2ZWT3"/>
<dbReference type="FunFam" id="3.40.50.720:FF:000003">
    <property type="entry name" value="S-(hydroxymethyl)glutathione dehydrogenase"/>
    <property type="match status" value="1"/>
</dbReference>
<dbReference type="OrthoDB" id="9770544at2"/>
<dbReference type="PROSITE" id="PS00059">
    <property type="entry name" value="ADH_ZINC"/>
    <property type="match status" value="1"/>
</dbReference>
<dbReference type="Pfam" id="PF08240">
    <property type="entry name" value="ADH_N"/>
    <property type="match status" value="1"/>
</dbReference>
<evidence type="ECO:0000313" key="9">
    <source>
        <dbReference type="Proteomes" id="UP000016568"/>
    </source>
</evidence>
<dbReference type="InterPro" id="IPR036291">
    <property type="entry name" value="NAD(P)-bd_dom_sf"/>
</dbReference>
<name>U2ZWT3_9SPHN</name>
<evidence type="ECO:0000256" key="2">
    <source>
        <dbReference type="ARBA" id="ARBA00022723"/>
    </source>
</evidence>
<accession>U2ZWT3</accession>